<accession>A0A1B6GMZ7</accession>
<keyword evidence="8" id="KW-0131">Cell cycle</keyword>
<evidence type="ECO:0000256" key="4">
    <source>
        <dbReference type="ARBA" id="ARBA00022618"/>
    </source>
</evidence>
<dbReference type="PANTHER" id="PTHR15459:SF3">
    <property type="entry name" value="POLYAMINE-MODULATED FACTOR 1"/>
    <property type="match status" value="1"/>
</dbReference>
<keyword evidence="7" id="KW-0539">Nucleus</keyword>
<evidence type="ECO:0000313" key="11">
    <source>
        <dbReference type="EMBL" id="JAS63809.1"/>
    </source>
</evidence>
<keyword evidence="4" id="KW-0132">Cell division</keyword>
<protein>
    <submittedName>
        <fullName evidence="11">Uncharacterized protein</fullName>
    </submittedName>
</protein>
<dbReference type="GO" id="GO:0007059">
    <property type="term" value="P:chromosome segregation"/>
    <property type="evidence" value="ECO:0007669"/>
    <property type="project" value="TreeGrafter"/>
</dbReference>
<evidence type="ECO:0000256" key="10">
    <source>
        <dbReference type="SAM" id="Coils"/>
    </source>
</evidence>
<dbReference type="Pfam" id="PF03980">
    <property type="entry name" value="Nnf1"/>
    <property type="match status" value="1"/>
</dbReference>
<evidence type="ECO:0000256" key="5">
    <source>
        <dbReference type="ARBA" id="ARBA00022776"/>
    </source>
</evidence>
<feature type="coiled-coil region" evidence="10">
    <location>
        <begin position="141"/>
        <end position="182"/>
    </location>
</feature>
<organism evidence="11">
    <name type="scientific">Cuerna arida</name>
    <dbReference type="NCBI Taxonomy" id="1464854"/>
    <lineage>
        <taxon>Eukaryota</taxon>
        <taxon>Metazoa</taxon>
        <taxon>Ecdysozoa</taxon>
        <taxon>Arthropoda</taxon>
        <taxon>Hexapoda</taxon>
        <taxon>Insecta</taxon>
        <taxon>Pterygota</taxon>
        <taxon>Neoptera</taxon>
        <taxon>Paraneoptera</taxon>
        <taxon>Hemiptera</taxon>
        <taxon>Auchenorrhyncha</taxon>
        <taxon>Membracoidea</taxon>
        <taxon>Cicadellidae</taxon>
        <taxon>Cicadellinae</taxon>
        <taxon>Proconiini</taxon>
        <taxon>Cuerna</taxon>
    </lineage>
</organism>
<reference evidence="11" key="1">
    <citation type="submission" date="2015-11" db="EMBL/GenBank/DDBJ databases">
        <title>De novo transcriptome assembly of four potential Pierce s Disease insect vectors from Arizona vineyards.</title>
        <authorList>
            <person name="Tassone E.E."/>
        </authorList>
    </citation>
    <scope>NUCLEOTIDE SEQUENCE</scope>
</reference>
<gene>
    <name evidence="11" type="ORF">g.10891</name>
</gene>
<evidence type="ECO:0000256" key="8">
    <source>
        <dbReference type="ARBA" id="ARBA00023306"/>
    </source>
</evidence>
<name>A0A1B6GMZ7_9HEMI</name>
<evidence type="ECO:0000256" key="7">
    <source>
        <dbReference type="ARBA" id="ARBA00023242"/>
    </source>
</evidence>
<dbReference type="GO" id="GO:0051301">
    <property type="term" value="P:cell division"/>
    <property type="evidence" value="ECO:0007669"/>
    <property type="project" value="UniProtKB-KW"/>
</dbReference>
<evidence type="ECO:0000256" key="6">
    <source>
        <dbReference type="ARBA" id="ARBA00022838"/>
    </source>
</evidence>
<evidence type="ECO:0000256" key="2">
    <source>
        <dbReference type="ARBA" id="ARBA00004629"/>
    </source>
</evidence>
<dbReference type="EMBL" id="GECZ01005960">
    <property type="protein sequence ID" value="JAS63809.1"/>
    <property type="molecule type" value="Transcribed_RNA"/>
</dbReference>
<dbReference type="PANTHER" id="PTHR15459">
    <property type="entry name" value="POLYAMINE-MODULATED FACTOR 1"/>
    <property type="match status" value="1"/>
</dbReference>
<evidence type="ECO:0000256" key="1">
    <source>
        <dbReference type="ARBA" id="ARBA00004123"/>
    </source>
</evidence>
<feature type="coiled-coil region" evidence="10">
    <location>
        <begin position="86"/>
        <end position="116"/>
    </location>
</feature>
<evidence type="ECO:0000256" key="9">
    <source>
        <dbReference type="ARBA" id="ARBA00023328"/>
    </source>
</evidence>
<comment type="subcellular location">
    <subcellularLocation>
        <location evidence="2">Chromosome</location>
        <location evidence="2">Centromere</location>
        <location evidence="2">Kinetochore</location>
    </subcellularLocation>
    <subcellularLocation>
        <location evidence="1">Nucleus</location>
    </subcellularLocation>
</comment>
<sequence>MEENNSSVSNVDKQYKVQLNQSLGLDRYALFNIFVKNAIDKISSGVSEEQYMNLFGNLSALRKSKSAPGKMQKRMKINLMESLVNEVEAMAEEENLQEKLQKLDKLVEEATIDEEKETWRPNGNVNDHLRSHVMAMKLKHKNSLEECVREKEQATEALRQQVNRHRCQVRLLEAKLQNLHDQSLDCSVINSVDTKITERIKEFK</sequence>
<keyword evidence="3" id="KW-0158">Chromosome</keyword>
<dbReference type="InterPro" id="IPR007128">
    <property type="entry name" value="PMF1/Nnf1"/>
</dbReference>
<keyword evidence="9" id="KW-0137">Centromere</keyword>
<evidence type="ECO:0000256" key="3">
    <source>
        <dbReference type="ARBA" id="ARBA00022454"/>
    </source>
</evidence>
<keyword evidence="6" id="KW-0995">Kinetochore</keyword>
<dbReference type="GO" id="GO:0005634">
    <property type="term" value="C:nucleus"/>
    <property type="evidence" value="ECO:0007669"/>
    <property type="project" value="UniProtKB-SubCell"/>
</dbReference>
<keyword evidence="5" id="KW-0498">Mitosis</keyword>
<keyword evidence="10" id="KW-0175">Coiled coil</keyword>
<dbReference type="GO" id="GO:0000444">
    <property type="term" value="C:MIS12/MIND type complex"/>
    <property type="evidence" value="ECO:0007669"/>
    <property type="project" value="InterPro"/>
</dbReference>
<dbReference type="AlphaFoldDB" id="A0A1B6GMZ7"/>
<proteinExistence type="predicted"/>